<keyword evidence="2" id="KW-0812">Transmembrane</keyword>
<feature type="region of interest" description="Disordered" evidence="1">
    <location>
        <begin position="170"/>
        <end position="239"/>
    </location>
</feature>
<dbReference type="PATRIC" id="fig|1379.3.peg.494"/>
<dbReference type="Proteomes" id="UP000070355">
    <property type="component" value="Unassembled WGS sequence"/>
</dbReference>
<keyword evidence="2" id="KW-1133">Transmembrane helix</keyword>
<dbReference type="OrthoDB" id="2991496at2"/>
<reference evidence="4" key="1">
    <citation type="submission" date="2016-01" db="EMBL/GenBank/DDBJ databases">
        <authorList>
            <person name="Mitreva M."/>
            <person name="Pepin K.H."/>
            <person name="Mihindukulasuriya K.A."/>
            <person name="Fulton R."/>
            <person name="Fronick C."/>
            <person name="O'Laughlin M."/>
            <person name="Miner T."/>
            <person name="Herter B."/>
            <person name="Rosa B.A."/>
            <person name="Cordes M."/>
            <person name="Tomlinson C."/>
            <person name="Wollam A."/>
            <person name="Palsikar V.B."/>
            <person name="Mardis E.R."/>
            <person name="Wilson R.K."/>
        </authorList>
    </citation>
    <scope>NUCLEOTIDE SEQUENCE [LARGE SCALE GENOMIC DNA]</scope>
    <source>
        <strain evidence="4">DNF01167</strain>
    </source>
</reference>
<accession>A0A134A360</accession>
<dbReference type="AlphaFoldDB" id="A0A134A360"/>
<organism evidence="3 4">
    <name type="scientific">Gemella haemolysans</name>
    <dbReference type="NCBI Taxonomy" id="1379"/>
    <lineage>
        <taxon>Bacteria</taxon>
        <taxon>Bacillati</taxon>
        <taxon>Bacillota</taxon>
        <taxon>Bacilli</taxon>
        <taxon>Bacillales</taxon>
        <taxon>Gemellaceae</taxon>
        <taxon>Gemella</taxon>
    </lineage>
</organism>
<dbReference type="EMBL" id="LSDC01000028">
    <property type="protein sequence ID" value="KXB62123.1"/>
    <property type="molecule type" value="Genomic_DNA"/>
</dbReference>
<proteinExistence type="predicted"/>
<name>A0A134A360_9BACL</name>
<evidence type="ECO:0000256" key="2">
    <source>
        <dbReference type="SAM" id="Phobius"/>
    </source>
</evidence>
<keyword evidence="2" id="KW-0472">Membrane</keyword>
<gene>
    <name evidence="3" type="ORF">HMPREF3186_00498</name>
</gene>
<sequence length="287" mass="32496">MKKIISVLMPILAIFFLVGGTYYYLNAGNKNFKEEHSKYISLINDSYDFKTGLNGLETLTTEKAKETLRNIDNEVNIASELVKIDNALNNADTETAYERLKQAKKLDTNHTFSKAISYLDTQLDNYDNALTEILELDTTSPNYTDQVKAIIAKYEFKYEALKEKLLNSETSELEQDHKTNVTKKEETKKEIENRVVSKKETTSTNKNSNSTKNNSTDTKKASSIPNTQNHPQIVGQQVPETYNTIRYTQEGSTSRNIIENELKGDISNFTNEEINAAIASYNAKNQG</sequence>
<feature type="compositionally biased region" description="Basic and acidic residues" evidence="1">
    <location>
        <begin position="174"/>
        <end position="201"/>
    </location>
</feature>
<comment type="caution">
    <text evidence="3">The sequence shown here is derived from an EMBL/GenBank/DDBJ whole genome shotgun (WGS) entry which is preliminary data.</text>
</comment>
<evidence type="ECO:0000313" key="3">
    <source>
        <dbReference type="EMBL" id="KXB62123.1"/>
    </source>
</evidence>
<evidence type="ECO:0000256" key="1">
    <source>
        <dbReference type="SAM" id="MobiDB-lite"/>
    </source>
</evidence>
<protein>
    <submittedName>
        <fullName evidence="3">Uncharacterized protein</fullName>
    </submittedName>
</protein>
<feature type="transmembrane region" description="Helical" evidence="2">
    <location>
        <begin position="7"/>
        <end position="25"/>
    </location>
</feature>
<evidence type="ECO:0000313" key="4">
    <source>
        <dbReference type="Proteomes" id="UP000070355"/>
    </source>
</evidence>
<feature type="compositionally biased region" description="Polar residues" evidence="1">
    <location>
        <begin position="224"/>
        <end position="239"/>
    </location>
</feature>
<dbReference type="RefSeq" id="WP_060913776.1">
    <property type="nucleotide sequence ID" value="NZ_KQ959934.1"/>
</dbReference>
<feature type="compositionally biased region" description="Low complexity" evidence="1">
    <location>
        <begin position="202"/>
        <end position="216"/>
    </location>
</feature>